<sequence length="824" mass="91602">MHSSFAGNPINLQEELFHGAILSSHLNFYSQSLSLRADYLCRALPHFLFHLWPALSLSFSLLHTSSARLNPVLVISYLCWIDLLSLHLSGGFSETYAALCDYNGIGCKEEVQWDVDTIYHSQDNREFNLLDFSHLDSRDLAVIVASIAYNTWFTKLYCKDMRIGSEVVDQVLHTVSKSNSLEELTLENAGLKSHIQSIKLAHLKKRDHYKMIKLFIQTPYPVLPHFFPSVPSPLPPLGVVSLSQALCSSDDYSNSLLHLDLSKNPGVLSGEDNLYLFLAQPNCLVHLDLSGTDCTVDSLFGALLRGCCADLSYLNLSKNSFSHRKARDSLPTFRQFFSSAFSLTHVSLASMKVPPDSLRALFLGLSNNPHITDLHLDISSCELRSAGAGVIQELFPRVSCVVTLDISDNGLDADLLAVIPAFSRHPSLKHLMLGKNFNIKGRVLDEILQKLVHLVQEEECALQSLSLADSRLRQRGTVLVNALGSNACLRKVDLSGNLLEDSGAKMLSKALQINTTLRSVTWDRNNTTATGFQDVARALEHNFTLQYMPLPLSDVTQAYRGAPEKTDQIQRALLRNNQTQRFSQKQALRLHQGLVTSTAEQVMERLCVRVQQQVCVLKGCEEGEDVQTARQILKEARDSRALYPSLCELAHVLSVDGPVKQRLDTLAGELAKAADKELQVVVDSMVSLCRELCPMSCSAAERLSPPLSSISEQVSIPRSAIRSALMERAAEDINRALESSQELELTHWSNWYSLFSCPVLSSFQGGEVVRSLLSDQHNRGSDSTRAYSPRPVKTLLCVLLVEVPLKEPRGRIILMRIGFNSSNY</sequence>
<dbReference type="GeneTree" id="ENSGT00940000157990"/>
<dbReference type="Proteomes" id="UP000472265">
    <property type="component" value="Chromosome 21"/>
</dbReference>
<evidence type="ECO:0000313" key="1">
    <source>
        <dbReference type="Ensembl" id="ENSSAUP00010044833.1"/>
    </source>
</evidence>
<dbReference type="Ensembl" id="ENSSAUT00010047143.1">
    <property type="protein sequence ID" value="ENSSAUP00010044833.1"/>
    <property type="gene ID" value="ENSSAUG00010018666.1"/>
</dbReference>
<reference evidence="1" key="1">
    <citation type="submission" date="2021-04" db="EMBL/GenBank/DDBJ databases">
        <authorList>
            <consortium name="Wellcome Sanger Institute Data Sharing"/>
        </authorList>
    </citation>
    <scope>NUCLEOTIDE SEQUENCE [LARGE SCALE GENOMIC DNA]</scope>
</reference>
<dbReference type="GO" id="GO:0005886">
    <property type="term" value="C:plasma membrane"/>
    <property type="evidence" value="ECO:0007669"/>
    <property type="project" value="TreeGrafter"/>
</dbReference>
<dbReference type="InterPro" id="IPR032675">
    <property type="entry name" value="LRR_dom_sf"/>
</dbReference>
<dbReference type="PANTHER" id="PTHR24112:SF43">
    <property type="entry name" value="CAPPING PROTEIN, ARP2_3 AND MYOSIN-I LINKER PROTEIN 3"/>
    <property type="match status" value="1"/>
</dbReference>
<reference evidence="1" key="2">
    <citation type="submission" date="2025-08" db="UniProtKB">
        <authorList>
            <consortium name="Ensembl"/>
        </authorList>
    </citation>
    <scope>IDENTIFICATION</scope>
</reference>
<organism evidence="1 2">
    <name type="scientific">Sparus aurata</name>
    <name type="common">Gilthead sea bream</name>
    <dbReference type="NCBI Taxonomy" id="8175"/>
    <lineage>
        <taxon>Eukaryota</taxon>
        <taxon>Metazoa</taxon>
        <taxon>Chordata</taxon>
        <taxon>Craniata</taxon>
        <taxon>Vertebrata</taxon>
        <taxon>Euteleostomi</taxon>
        <taxon>Actinopterygii</taxon>
        <taxon>Neopterygii</taxon>
        <taxon>Teleostei</taxon>
        <taxon>Neoteleostei</taxon>
        <taxon>Acanthomorphata</taxon>
        <taxon>Eupercaria</taxon>
        <taxon>Spariformes</taxon>
        <taxon>Sparidae</taxon>
        <taxon>Sparus</taxon>
    </lineage>
</organism>
<evidence type="ECO:0000313" key="2">
    <source>
        <dbReference type="Proteomes" id="UP000472265"/>
    </source>
</evidence>
<dbReference type="InterPro" id="IPR051279">
    <property type="entry name" value="PP1-Reg/Actin-Interact_Protein"/>
</dbReference>
<proteinExistence type="predicted"/>
<dbReference type="GO" id="GO:0030027">
    <property type="term" value="C:lamellipodium"/>
    <property type="evidence" value="ECO:0007669"/>
    <property type="project" value="TreeGrafter"/>
</dbReference>
<dbReference type="SUPFAM" id="SSF52047">
    <property type="entry name" value="RNI-like"/>
    <property type="match status" value="1"/>
</dbReference>
<keyword evidence="2" id="KW-1185">Reference proteome</keyword>
<dbReference type="SMART" id="SM00368">
    <property type="entry name" value="LRR_RI"/>
    <property type="match status" value="3"/>
</dbReference>
<reference evidence="1" key="3">
    <citation type="submission" date="2025-09" db="UniProtKB">
        <authorList>
            <consortium name="Ensembl"/>
        </authorList>
    </citation>
    <scope>IDENTIFICATION</scope>
</reference>
<dbReference type="PANTHER" id="PTHR24112">
    <property type="entry name" value="LEUCINE-RICH REPEAT, ISOFORM F-RELATED"/>
    <property type="match status" value="1"/>
</dbReference>
<dbReference type="GO" id="GO:0016477">
    <property type="term" value="P:cell migration"/>
    <property type="evidence" value="ECO:0007669"/>
    <property type="project" value="TreeGrafter"/>
</dbReference>
<accession>A0A671X1D5</accession>
<gene>
    <name evidence="1" type="primary">carmil3</name>
</gene>
<protein>
    <submittedName>
        <fullName evidence="1">Capping protein regulator and myosin 1 linker 3</fullName>
    </submittedName>
</protein>
<dbReference type="GO" id="GO:0034315">
    <property type="term" value="P:regulation of Arp2/3 complex-mediated actin nucleation"/>
    <property type="evidence" value="ECO:0007669"/>
    <property type="project" value="TreeGrafter"/>
</dbReference>
<dbReference type="Gene3D" id="3.80.10.10">
    <property type="entry name" value="Ribonuclease Inhibitor"/>
    <property type="match status" value="1"/>
</dbReference>
<name>A0A671X1D5_SPAAU</name>
<dbReference type="AlphaFoldDB" id="A0A671X1D5"/>